<organism evidence="3 4">
    <name type="scientific">Xanthobacter autotrophicus (strain ATCC BAA-1158 / Py2)</name>
    <dbReference type="NCBI Taxonomy" id="78245"/>
    <lineage>
        <taxon>Bacteria</taxon>
        <taxon>Pseudomonadati</taxon>
        <taxon>Pseudomonadota</taxon>
        <taxon>Alphaproteobacteria</taxon>
        <taxon>Hyphomicrobiales</taxon>
        <taxon>Xanthobacteraceae</taxon>
        <taxon>Xanthobacter</taxon>
    </lineage>
</organism>
<sequence>MLKIICAHPGLRRAGVAHPAIKTWPDGSFSQTQLAQLQADPAFTVEVVADGEVTVASGPDQPTVEGVLRLLLRGTPTDALIGELTHAVTSALAMGASPAAFQDAANSIFVKHAYVADTNPEGAPTPPPADAGLSPDGPMQAGTGDAPDNAAATVTGQPGAEGVLSTTDLGKVEESGEASEAAAAVASEPTSSEPVSAPAKKSRTTKSTS</sequence>
<gene>
    <name evidence="3" type="ordered locus">Xaut_4496</name>
</gene>
<dbReference type="Proteomes" id="UP000002417">
    <property type="component" value="Chromosome"/>
</dbReference>
<feature type="region of interest" description="Disordered" evidence="1">
    <location>
        <begin position="119"/>
        <end position="209"/>
    </location>
</feature>
<name>A7INX1_XANP2</name>
<feature type="compositionally biased region" description="Basic residues" evidence="1">
    <location>
        <begin position="200"/>
        <end position="209"/>
    </location>
</feature>
<dbReference type="Pfam" id="PF17891">
    <property type="entry name" value="FluMu_N"/>
    <property type="match status" value="1"/>
</dbReference>
<evidence type="ECO:0000256" key="1">
    <source>
        <dbReference type="SAM" id="MobiDB-lite"/>
    </source>
</evidence>
<evidence type="ECO:0000313" key="4">
    <source>
        <dbReference type="Proteomes" id="UP000002417"/>
    </source>
</evidence>
<dbReference type="KEGG" id="xau:Xaut_4496"/>
<evidence type="ECO:0000259" key="2">
    <source>
        <dbReference type="Pfam" id="PF17891"/>
    </source>
</evidence>
<protein>
    <recommendedName>
        <fullName evidence="2">Mu-like prophage FluMu N-terminal domain-containing protein</fullName>
    </recommendedName>
</protein>
<reference evidence="3 4" key="1">
    <citation type="submission" date="2007-07" db="EMBL/GenBank/DDBJ databases">
        <title>Complete sequence of chromosome of Xanthobacter autotrophicus Py2.</title>
        <authorList>
            <consortium name="US DOE Joint Genome Institute"/>
            <person name="Copeland A."/>
            <person name="Lucas S."/>
            <person name="Lapidus A."/>
            <person name="Barry K."/>
            <person name="Glavina del Rio T."/>
            <person name="Hammon N."/>
            <person name="Israni S."/>
            <person name="Dalin E."/>
            <person name="Tice H."/>
            <person name="Pitluck S."/>
            <person name="Sims D."/>
            <person name="Brettin T."/>
            <person name="Bruce D."/>
            <person name="Detter J.C."/>
            <person name="Han C."/>
            <person name="Tapia R."/>
            <person name="Brainard J."/>
            <person name="Schmutz J."/>
            <person name="Larimer F."/>
            <person name="Land M."/>
            <person name="Hauser L."/>
            <person name="Kyrpides N."/>
            <person name="Kim E."/>
            <person name="Ensigns S.A."/>
            <person name="Richardson P."/>
        </authorList>
    </citation>
    <scope>NUCLEOTIDE SEQUENCE [LARGE SCALE GENOMIC DNA]</scope>
    <source>
        <strain evidence="4">ATCC BAA-1158 / Py2</strain>
    </source>
</reference>
<dbReference type="SUPFAM" id="SSF160059">
    <property type="entry name" value="PriA/YqbF domain"/>
    <property type="match status" value="1"/>
</dbReference>
<dbReference type="InterPro" id="IPR041227">
    <property type="entry name" value="FluMu_N"/>
</dbReference>
<evidence type="ECO:0000313" key="3">
    <source>
        <dbReference type="EMBL" id="ABS69717.1"/>
    </source>
</evidence>
<feature type="compositionally biased region" description="Low complexity" evidence="1">
    <location>
        <begin position="178"/>
        <end position="193"/>
    </location>
</feature>
<dbReference type="AlphaFoldDB" id="A7INX1"/>
<feature type="domain" description="Mu-like prophage FluMu N-terminal" evidence="2">
    <location>
        <begin position="7"/>
        <end position="49"/>
    </location>
</feature>
<accession>A7INX1</accession>
<keyword evidence="4" id="KW-1185">Reference proteome</keyword>
<proteinExistence type="predicted"/>
<dbReference type="Gene3D" id="3.40.5.80">
    <property type="match status" value="1"/>
</dbReference>
<dbReference type="STRING" id="78245.Xaut_4496"/>
<dbReference type="OrthoDB" id="8420784at2"/>
<dbReference type="HOGENOM" id="CLU_1314994_0_0_5"/>
<dbReference type="EMBL" id="CP000781">
    <property type="protein sequence ID" value="ABS69717.1"/>
    <property type="molecule type" value="Genomic_DNA"/>
</dbReference>